<evidence type="ECO:0000256" key="4">
    <source>
        <dbReference type="ARBA" id="ARBA00022989"/>
    </source>
</evidence>
<organism evidence="7 8">
    <name type="scientific">Desmophyllum pertusum</name>
    <dbReference type="NCBI Taxonomy" id="174260"/>
    <lineage>
        <taxon>Eukaryota</taxon>
        <taxon>Metazoa</taxon>
        <taxon>Cnidaria</taxon>
        <taxon>Anthozoa</taxon>
        <taxon>Hexacorallia</taxon>
        <taxon>Scleractinia</taxon>
        <taxon>Caryophylliina</taxon>
        <taxon>Caryophylliidae</taxon>
        <taxon>Desmophyllum</taxon>
    </lineage>
</organism>
<evidence type="ECO:0000256" key="2">
    <source>
        <dbReference type="ARBA" id="ARBA00007655"/>
    </source>
</evidence>
<evidence type="ECO:0000313" key="8">
    <source>
        <dbReference type="Proteomes" id="UP001163046"/>
    </source>
</evidence>
<evidence type="ECO:0000256" key="5">
    <source>
        <dbReference type="ARBA" id="ARBA00023136"/>
    </source>
</evidence>
<accession>A0A9W9Z0Q3</accession>
<gene>
    <name evidence="7" type="primary">CLIC5</name>
    <name evidence="7" type="ORF">OS493_020632</name>
</gene>
<keyword evidence="4" id="KW-1133">Transmembrane helix</keyword>
<keyword evidence="3" id="KW-0812">Transmembrane</keyword>
<dbReference type="Proteomes" id="UP001163046">
    <property type="component" value="Unassembled WGS sequence"/>
</dbReference>
<dbReference type="InterPro" id="IPR053823">
    <property type="entry name" value="CLIC_N"/>
</dbReference>
<protein>
    <submittedName>
        <fullName evidence="7">Chloride intracellular channel</fullName>
    </submittedName>
</protein>
<reference evidence="7" key="1">
    <citation type="submission" date="2023-01" db="EMBL/GenBank/DDBJ databases">
        <title>Genome assembly of the deep-sea coral Lophelia pertusa.</title>
        <authorList>
            <person name="Herrera S."/>
            <person name="Cordes E."/>
        </authorList>
    </citation>
    <scope>NUCLEOTIDE SEQUENCE</scope>
    <source>
        <strain evidence="7">USNM1676648</strain>
        <tissue evidence="7">Polyp</tissue>
    </source>
</reference>
<name>A0A9W9Z0Q3_9CNID</name>
<proteinExistence type="inferred from homology"/>
<evidence type="ECO:0000256" key="1">
    <source>
        <dbReference type="ARBA" id="ARBA00004167"/>
    </source>
</evidence>
<dbReference type="EMBL" id="MU826838">
    <property type="protein sequence ID" value="KAJ7372199.1"/>
    <property type="molecule type" value="Genomic_DNA"/>
</dbReference>
<sequence>MALTVFVKGSNDHLKAHKELGDCPSSQRILMILRLKGVVFQTEYVDVTKKTRKNGRNLCEGRRGD</sequence>
<keyword evidence="8" id="KW-1185">Reference proteome</keyword>
<evidence type="ECO:0000313" key="7">
    <source>
        <dbReference type="EMBL" id="KAJ7372199.1"/>
    </source>
</evidence>
<dbReference type="AlphaFoldDB" id="A0A9W9Z0Q3"/>
<comment type="similarity">
    <text evidence="2">Belongs to the chloride channel CLIC family.</text>
</comment>
<evidence type="ECO:0000259" key="6">
    <source>
        <dbReference type="Pfam" id="PF22441"/>
    </source>
</evidence>
<keyword evidence="5" id="KW-0472">Membrane</keyword>
<comment type="caution">
    <text evidence="7">The sequence shown here is derived from an EMBL/GenBank/DDBJ whole genome shotgun (WGS) entry which is preliminary data.</text>
</comment>
<dbReference type="Pfam" id="PF22441">
    <property type="entry name" value="CLIC-like_N"/>
    <property type="match status" value="1"/>
</dbReference>
<dbReference type="Gene3D" id="3.40.30.10">
    <property type="entry name" value="Glutaredoxin"/>
    <property type="match status" value="1"/>
</dbReference>
<feature type="domain" description="CLIC N-terminal" evidence="6">
    <location>
        <begin position="3"/>
        <end position="61"/>
    </location>
</feature>
<evidence type="ECO:0000256" key="3">
    <source>
        <dbReference type="ARBA" id="ARBA00022692"/>
    </source>
</evidence>
<dbReference type="OrthoDB" id="1935530at2759"/>
<comment type="subcellular location">
    <subcellularLocation>
        <location evidence="1">Membrane</location>
        <topology evidence="1">Single-pass membrane protein</topology>
    </subcellularLocation>
</comment>
<dbReference type="GO" id="GO:0016020">
    <property type="term" value="C:membrane"/>
    <property type="evidence" value="ECO:0007669"/>
    <property type="project" value="UniProtKB-SubCell"/>
</dbReference>